<dbReference type="Proteomes" id="UP000176228">
    <property type="component" value="Unassembled WGS sequence"/>
</dbReference>
<evidence type="ECO:0000313" key="1">
    <source>
        <dbReference type="EMBL" id="OGG33468.1"/>
    </source>
</evidence>
<reference evidence="1 2" key="1">
    <citation type="journal article" date="2016" name="Nat. Commun.">
        <title>Thousands of microbial genomes shed light on interconnected biogeochemical processes in an aquifer system.</title>
        <authorList>
            <person name="Anantharaman K."/>
            <person name="Brown C.T."/>
            <person name="Hug L.A."/>
            <person name="Sharon I."/>
            <person name="Castelle C.J."/>
            <person name="Probst A.J."/>
            <person name="Thomas B.C."/>
            <person name="Singh A."/>
            <person name="Wilkins M.J."/>
            <person name="Karaoz U."/>
            <person name="Brodie E.L."/>
            <person name="Williams K.H."/>
            <person name="Hubbard S.S."/>
            <person name="Banfield J.F."/>
        </authorList>
    </citation>
    <scope>NUCLEOTIDE SEQUENCE [LARGE SCALE GENOMIC DNA]</scope>
</reference>
<gene>
    <name evidence="1" type="ORF">A2968_02595</name>
</gene>
<dbReference type="EMBL" id="MFJU01000040">
    <property type="protein sequence ID" value="OGG33468.1"/>
    <property type="molecule type" value="Genomic_DNA"/>
</dbReference>
<dbReference type="STRING" id="1798391.A2968_02595"/>
<dbReference type="AlphaFoldDB" id="A0A1F6B9A5"/>
<sequence length="110" mass="12555">MAQRKAFLSTKKLTYSGKFQIDEAEKELTFSEMLKESGIGLSSGDIDSTPGFGFKTSVYKSWLHGRSETIEELSNLFGKKYSYKIDFGSIRKAFEKKATEFGYTFKYNIL</sequence>
<comment type="caution">
    <text evidence="1">The sequence shown here is derived from an EMBL/GenBank/DDBJ whole genome shotgun (WGS) entry which is preliminary data.</text>
</comment>
<proteinExistence type="predicted"/>
<accession>A0A1F6B9A5</accession>
<evidence type="ECO:0000313" key="2">
    <source>
        <dbReference type="Proteomes" id="UP000176228"/>
    </source>
</evidence>
<name>A0A1F6B9A5_9BACT</name>
<organism evidence="1 2">
    <name type="scientific">Candidatus Gottesmanbacteria bacterium RIFCSPLOWO2_01_FULL_42_22</name>
    <dbReference type="NCBI Taxonomy" id="1798391"/>
    <lineage>
        <taxon>Bacteria</taxon>
        <taxon>Candidatus Gottesmaniibacteriota</taxon>
    </lineage>
</organism>
<protein>
    <submittedName>
        <fullName evidence="1">Uncharacterized protein</fullName>
    </submittedName>
</protein>